<dbReference type="PANTHER" id="PTHR43296">
    <property type="entry name" value="PEROXISOMAL 2,4-DIENOYL-COA REDUCTASE"/>
    <property type="match status" value="1"/>
</dbReference>
<keyword evidence="2" id="KW-0560">Oxidoreductase</keyword>
<dbReference type="GO" id="GO:0008670">
    <property type="term" value="F:2,4-dienoyl-CoA reductase (NADPH) activity"/>
    <property type="evidence" value="ECO:0007669"/>
    <property type="project" value="InterPro"/>
</dbReference>
<evidence type="ECO:0000256" key="1">
    <source>
        <dbReference type="ARBA" id="ARBA00022857"/>
    </source>
</evidence>
<dbReference type="AlphaFoldDB" id="A0A2N5SN25"/>
<reference evidence="3 4" key="1">
    <citation type="submission" date="2017-11" db="EMBL/GenBank/DDBJ databases">
        <title>De novo assembly and phasing of dikaryotic genomes from two isolates of Puccinia coronata f. sp. avenae, the causal agent of oat crown rust.</title>
        <authorList>
            <person name="Miller M.E."/>
            <person name="Zhang Y."/>
            <person name="Omidvar V."/>
            <person name="Sperschneider J."/>
            <person name="Schwessinger B."/>
            <person name="Raley C."/>
            <person name="Palmer J.M."/>
            <person name="Garnica D."/>
            <person name="Upadhyaya N."/>
            <person name="Rathjen J."/>
            <person name="Taylor J.M."/>
            <person name="Park R.F."/>
            <person name="Dodds P.N."/>
            <person name="Hirsch C.D."/>
            <person name="Kianian S.F."/>
            <person name="Figueroa M."/>
        </authorList>
    </citation>
    <scope>NUCLEOTIDE SEQUENCE [LARGE SCALE GENOMIC DNA]</scope>
    <source>
        <strain evidence="3">12SD80</strain>
    </source>
</reference>
<dbReference type="InterPro" id="IPR045017">
    <property type="entry name" value="DECR2-like"/>
</dbReference>
<evidence type="ECO:0000256" key="2">
    <source>
        <dbReference type="ARBA" id="ARBA00023002"/>
    </source>
</evidence>
<name>A0A2N5SN25_9BASI</name>
<keyword evidence="1" id="KW-0521">NADP</keyword>
<accession>A0A2N5SN25</accession>
<dbReference type="SUPFAM" id="SSF51735">
    <property type="entry name" value="NAD(P)-binding Rossmann-fold domains"/>
    <property type="match status" value="1"/>
</dbReference>
<organism evidence="3 4">
    <name type="scientific">Puccinia coronata f. sp. avenae</name>
    <dbReference type="NCBI Taxonomy" id="200324"/>
    <lineage>
        <taxon>Eukaryota</taxon>
        <taxon>Fungi</taxon>
        <taxon>Dikarya</taxon>
        <taxon>Basidiomycota</taxon>
        <taxon>Pucciniomycotina</taxon>
        <taxon>Pucciniomycetes</taxon>
        <taxon>Pucciniales</taxon>
        <taxon>Pucciniaceae</taxon>
        <taxon>Puccinia</taxon>
    </lineage>
</organism>
<dbReference type="InterPro" id="IPR036291">
    <property type="entry name" value="NAD(P)-bd_dom_sf"/>
</dbReference>
<dbReference type="GO" id="GO:0009062">
    <property type="term" value="P:fatty acid catabolic process"/>
    <property type="evidence" value="ECO:0007669"/>
    <property type="project" value="InterPro"/>
</dbReference>
<dbReference type="Proteomes" id="UP000235392">
    <property type="component" value="Unassembled WGS sequence"/>
</dbReference>
<evidence type="ECO:0000313" key="4">
    <source>
        <dbReference type="Proteomes" id="UP000235392"/>
    </source>
</evidence>
<dbReference type="EMBL" id="PGCI01000818">
    <property type="protein sequence ID" value="PLW14621.1"/>
    <property type="molecule type" value="Genomic_DNA"/>
</dbReference>
<sequence>MATLGTTIYLITRRGKHWNHLHQTLAYITPRDLWTLGLLFYSLLMAVLHQHQCWRQSAHFLPWSLVGALTMGPMSDGGFGGGVELVGGDRGGADQQEVRVKGVHDGEEPHGLLHAIQDRHTGLNHVSREVAKYIAEFGRIEFVVSGAAGNLLCPINQLSSNAFKLVVKIDLLGTYNTVKAT</sequence>
<proteinExistence type="predicted"/>
<dbReference type="GO" id="GO:0005777">
    <property type="term" value="C:peroxisome"/>
    <property type="evidence" value="ECO:0007669"/>
    <property type="project" value="TreeGrafter"/>
</dbReference>
<dbReference type="PANTHER" id="PTHR43296:SF2">
    <property type="entry name" value="PEROXISOMAL 2,4-DIENOYL-COA REDUCTASE [(3E)-ENOYL-COA-PRODUCING]"/>
    <property type="match status" value="1"/>
</dbReference>
<evidence type="ECO:0000313" key="3">
    <source>
        <dbReference type="EMBL" id="PLW14621.1"/>
    </source>
</evidence>
<protein>
    <submittedName>
        <fullName evidence="3">Uncharacterized protein</fullName>
    </submittedName>
</protein>
<gene>
    <name evidence="3" type="ORF">PCASD_19892</name>
</gene>
<comment type="caution">
    <text evidence="3">The sequence shown here is derived from an EMBL/GenBank/DDBJ whole genome shotgun (WGS) entry which is preliminary data.</text>
</comment>